<evidence type="ECO:0000313" key="3">
    <source>
        <dbReference type="EnsemblMetazoa" id="KAF7490186.1"/>
    </source>
</evidence>
<reference evidence="2" key="2">
    <citation type="submission" date="2020-01" db="EMBL/GenBank/DDBJ databases">
        <authorList>
            <person name="Korhonen P.K.K."/>
            <person name="Guangxu M.G."/>
            <person name="Wang T.W."/>
            <person name="Stroehlein A.J.S."/>
            <person name="Young N.D."/>
            <person name="Ang C.-S.A."/>
            <person name="Fernando D.W.F."/>
            <person name="Lu H.L."/>
            <person name="Taylor S.T."/>
            <person name="Ehtesham M.E.M."/>
            <person name="Najaraj S.H.N."/>
            <person name="Harsha G.H.G."/>
            <person name="Madugundu A.M."/>
            <person name="Renuse S.R."/>
            <person name="Holt D.H."/>
            <person name="Pandey A.P."/>
            <person name="Papenfuss A.P."/>
            <person name="Gasser R.B.G."/>
            <person name="Fischer K.F."/>
        </authorList>
    </citation>
    <scope>NUCLEOTIDE SEQUENCE</scope>
    <source>
        <strain evidence="2">SSS_KF_BRIS2020</strain>
    </source>
</reference>
<dbReference type="EnsemblMetazoa" id="SSS_8527s_mrna">
    <property type="protein sequence ID" value="KAF7490186.1"/>
    <property type="gene ID" value="SSS_8527"/>
</dbReference>
<proteinExistence type="predicted"/>
<evidence type="ECO:0000313" key="4">
    <source>
        <dbReference type="Proteomes" id="UP000070412"/>
    </source>
</evidence>
<name>A0A834VB39_SARSC</name>
<accession>A0A834VB39</accession>
<protein>
    <submittedName>
        <fullName evidence="2 3">Uncharacterized protein</fullName>
    </submittedName>
</protein>
<evidence type="ECO:0000313" key="2">
    <source>
        <dbReference type="EMBL" id="KAF7490186.1"/>
    </source>
</evidence>
<organism evidence="2">
    <name type="scientific">Sarcoptes scabiei</name>
    <name type="common">Itch mite</name>
    <name type="synonym">Acarus scabiei</name>
    <dbReference type="NCBI Taxonomy" id="52283"/>
    <lineage>
        <taxon>Eukaryota</taxon>
        <taxon>Metazoa</taxon>
        <taxon>Ecdysozoa</taxon>
        <taxon>Arthropoda</taxon>
        <taxon>Chelicerata</taxon>
        <taxon>Arachnida</taxon>
        <taxon>Acari</taxon>
        <taxon>Acariformes</taxon>
        <taxon>Sarcoptiformes</taxon>
        <taxon>Astigmata</taxon>
        <taxon>Psoroptidia</taxon>
        <taxon>Sarcoptoidea</taxon>
        <taxon>Sarcoptidae</taxon>
        <taxon>Sarcoptinae</taxon>
        <taxon>Sarcoptes</taxon>
    </lineage>
</organism>
<dbReference type="AlphaFoldDB" id="A0A834VB39"/>
<feature type="compositionally biased region" description="Basic residues" evidence="1">
    <location>
        <begin position="146"/>
        <end position="167"/>
    </location>
</feature>
<feature type="compositionally biased region" description="Low complexity" evidence="1">
    <location>
        <begin position="83"/>
        <end position="96"/>
    </location>
</feature>
<reference evidence="4" key="1">
    <citation type="journal article" date="2020" name="PLoS Negl. Trop. Dis.">
        <title>High-quality nuclear genome for Sarcoptes scabiei-A critical resource for a neglected parasite.</title>
        <authorList>
            <person name="Korhonen P.K."/>
            <person name="Gasser R.B."/>
            <person name="Ma G."/>
            <person name="Wang T."/>
            <person name="Stroehlein A.J."/>
            <person name="Young N.D."/>
            <person name="Ang C.S."/>
            <person name="Fernando D.D."/>
            <person name="Lu H.C."/>
            <person name="Taylor S."/>
            <person name="Reynolds S.L."/>
            <person name="Mofiz E."/>
            <person name="Najaraj S.H."/>
            <person name="Gowda H."/>
            <person name="Madugundu A."/>
            <person name="Renuse S."/>
            <person name="Holt D."/>
            <person name="Pandey A."/>
            <person name="Papenfuss A.T."/>
            <person name="Fischer K."/>
        </authorList>
    </citation>
    <scope>NUCLEOTIDE SEQUENCE [LARGE SCALE GENOMIC DNA]</scope>
</reference>
<keyword evidence="4" id="KW-1185">Reference proteome</keyword>
<feature type="compositionally biased region" description="Polar residues" evidence="1">
    <location>
        <begin position="97"/>
        <end position="107"/>
    </location>
</feature>
<dbReference type="Proteomes" id="UP000070412">
    <property type="component" value="Unassembled WGS sequence"/>
</dbReference>
<feature type="region of interest" description="Disordered" evidence="1">
    <location>
        <begin position="81"/>
        <end position="107"/>
    </location>
</feature>
<evidence type="ECO:0000256" key="1">
    <source>
        <dbReference type="SAM" id="MobiDB-lite"/>
    </source>
</evidence>
<feature type="region of interest" description="Disordered" evidence="1">
    <location>
        <begin position="135"/>
        <end position="167"/>
    </location>
</feature>
<dbReference type="EMBL" id="WVUK01000062">
    <property type="protein sequence ID" value="KAF7490186.1"/>
    <property type="molecule type" value="Genomic_DNA"/>
</dbReference>
<gene>
    <name evidence="2" type="ORF">SSS_8527</name>
</gene>
<reference evidence="3" key="3">
    <citation type="submission" date="2022-06" db="UniProtKB">
        <authorList>
            <consortium name="EnsemblMetazoa"/>
        </authorList>
    </citation>
    <scope>IDENTIFICATION</scope>
</reference>
<sequence length="167" mass="18765">MISLFQSSATFSKRTITLESTVRWVAKIIVSGVIIFQKDQTILIVTDEFGDKLSALINMFGEQLIQHLKRSGFSLINTFDETSSSSPLPSSALSSSETMDSNKSQPESPFSYGALDNEFYLFNDNNGYYNNSEIENKATSGGGFNSRRKIFQKKSRPMKNNHRKPKL</sequence>